<dbReference type="KEGG" id="kfa:Q73A0000_13950"/>
<protein>
    <recommendedName>
        <fullName evidence="3">Outer membrane protein beta-barrel domain-containing protein</fullName>
    </recommendedName>
</protein>
<keyword evidence="2" id="KW-1185">Reference proteome</keyword>
<dbReference type="SUPFAM" id="SSF56925">
    <property type="entry name" value="OMPA-like"/>
    <property type="match status" value="1"/>
</dbReference>
<evidence type="ECO:0008006" key="3">
    <source>
        <dbReference type="Google" id="ProtNLM"/>
    </source>
</evidence>
<organism evidence="1 2">
    <name type="scientific">Kaistella flava</name>
    <name type="common">ex Peng et al. 2021</name>
    <dbReference type="NCBI Taxonomy" id="2038776"/>
    <lineage>
        <taxon>Bacteria</taxon>
        <taxon>Pseudomonadati</taxon>
        <taxon>Bacteroidota</taxon>
        <taxon>Flavobacteriia</taxon>
        <taxon>Flavobacteriales</taxon>
        <taxon>Weeksellaceae</taxon>
        <taxon>Chryseobacterium group</taxon>
        <taxon>Kaistella</taxon>
    </lineage>
</organism>
<proteinExistence type="predicted"/>
<dbReference type="AlphaFoldDB" id="A0A7M2YCM5"/>
<gene>
    <name evidence="1" type="ORF">Q73A0000_13950</name>
</gene>
<name>A0A7M2YCM5_9FLAO</name>
<accession>A0A7M2YCM5</accession>
<evidence type="ECO:0000313" key="1">
    <source>
        <dbReference type="EMBL" id="QOW11384.1"/>
    </source>
</evidence>
<reference evidence="1 2" key="1">
    <citation type="submission" date="2019-05" db="EMBL/GenBank/DDBJ databases">
        <title>Chryseobacterium sp. isolated from King George Island, maritime Antarctica.</title>
        <authorList>
            <person name="Peng X."/>
        </authorList>
    </citation>
    <scope>NUCLEOTIDE SEQUENCE [LARGE SCALE GENOMIC DNA]</scope>
    <source>
        <strain evidence="1 2">7-3A</strain>
    </source>
</reference>
<dbReference type="EMBL" id="CP040442">
    <property type="protein sequence ID" value="QOW11384.1"/>
    <property type="molecule type" value="Genomic_DNA"/>
</dbReference>
<sequence length="215" mass="23263">MKNKFLLFALAALPLSVFSQKKISIIPSIGYGFRTASLPSNLSGQEESYLKGLKSGINFDVGAYYQLNTVIGLGVKYNIYSASSSGNFIGYTPDGNPVSISLSTDDTITFVGPAFLYSNFNENTKHKLYYDMAIGVISYKSKTDNILFSGSNLGLATTIGYMYEISPSILIGPQVGYTGGTLVKAKMNGQQFDLPDDQKEALHRLTVSAGVTIRL</sequence>
<evidence type="ECO:0000313" key="2">
    <source>
        <dbReference type="Proteomes" id="UP000594195"/>
    </source>
</evidence>
<dbReference type="Proteomes" id="UP000594195">
    <property type="component" value="Chromosome"/>
</dbReference>
<dbReference type="InterPro" id="IPR011250">
    <property type="entry name" value="OMP/PagP_B-barrel"/>
</dbReference>
<dbReference type="RefSeq" id="WP_193811568.1">
    <property type="nucleotide sequence ID" value="NZ_CP040442.1"/>
</dbReference>